<dbReference type="Gene3D" id="3.60.160.10">
    <property type="entry name" value="Mitochondrial biogenesis AIM24"/>
    <property type="match status" value="1"/>
</dbReference>
<dbReference type="PANTHER" id="PTHR43657">
    <property type="entry name" value="TRYPTOPHAN RNA-BINDING ATTENUATOR PROTEIN-LIKE PROTEIN"/>
    <property type="match status" value="1"/>
</dbReference>
<dbReference type="SUPFAM" id="SSF51219">
    <property type="entry name" value="TRAP-like"/>
    <property type="match status" value="1"/>
</dbReference>
<evidence type="ECO:0000256" key="1">
    <source>
        <dbReference type="RuleBase" id="RU363045"/>
    </source>
</evidence>
<dbReference type="InterPro" id="IPR002838">
    <property type="entry name" value="AIM24"/>
</dbReference>
<dbReference type="EMBL" id="JAPZBO010000010">
    <property type="protein sequence ID" value="KAJ5299502.1"/>
    <property type="molecule type" value="Genomic_DNA"/>
</dbReference>
<sequence length="361" mass="38883">MAQQQHYPPPPMSAPAHVTSFPGPPQAPPPNFSYPPPPTQTPPANTHYPGPPLSVSPPAVSTTPNEKQANLYQQNFHQNFHQNAAAAQHNHSMMPGAPPPGQFTGATSTSDDNVGTFNGGSYRISHRDVNSLLTLQLAMGCPLTAKPGVMIAMSTTMTLRGTVHFGWKKLLAGGEMTMSQYTGPGELLIAPSVLGDIIVLRLNGEEEWKIGRDSFLASTASVRHKYQAQGIAKAVFSGEGLFIYKISGTGLLWLQSFGAIIKKDLKEGETYFIDNGHLVAWNCKYEIERVASGGIVSGLSSGEGLACKFKGPGTVYLQTRNLNAFAAQMKAEYSSAWHPRQNTEPSFGFEISFKKLPSLIA</sequence>
<proteinExistence type="inferred from homology"/>
<accession>A0A9W9PLU0</accession>
<dbReference type="AlphaFoldDB" id="A0A9W9PLU0"/>
<dbReference type="InterPro" id="IPR016031">
    <property type="entry name" value="Trp_RNA-bd_attenuator-like_dom"/>
</dbReference>
<comment type="similarity">
    <text evidence="1">Belongs to the AIM24 family.</text>
</comment>
<protein>
    <recommendedName>
        <fullName evidence="1">Altered inheritance of mitochondria protein 24, mitochondrial</fullName>
    </recommendedName>
</protein>
<dbReference type="GO" id="GO:0005739">
    <property type="term" value="C:mitochondrion"/>
    <property type="evidence" value="ECO:0007669"/>
    <property type="project" value="UniProtKB-SubCell"/>
</dbReference>
<reference evidence="3" key="1">
    <citation type="submission" date="2022-12" db="EMBL/GenBank/DDBJ databases">
        <authorList>
            <person name="Petersen C."/>
        </authorList>
    </citation>
    <scope>NUCLEOTIDE SEQUENCE</scope>
    <source>
        <strain evidence="3">IBT 21472</strain>
    </source>
</reference>
<comment type="subcellular location">
    <subcellularLocation>
        <location evidence="1">Mitochondrion</location>
    </subcellularLocation>
</comment>
<dbReference type="Proteomes" id="UP001147746">
    <property type="component" value="Unassembled WGS sequence"/>
</dbReference>
<dbReference type="InterPro" id="IPR036983">
    <property type="entry name" value="AIM24_sf"/>
</dbReference>
<feature type="compositionally biased region" description="Pro residues" evidence="2">
    <location>
        <begin position="22"/>
        <end position="41"/>
    </location>
</feature>
<keyword evidence="1" id="KW-0496">Mitochondrion</keyword>
<feature type="region of interest" description="Disordered" evidence="2">
    <location>
        <begin position="1"/>
        <end position="65"/>
    </location>
</feature>
<dbReference type="NCBIfam" id="TIGR00266">
    <property type="entry name" value="TIGR00266 family protein"/>
    <property type="match status" value="1"/>
</dbReference>
<evidence type="ECO:0000256" key="2">
    <source>
        <dbReference type="SAM" id="MobiDB-lite"/>
    </source>
</evidence>
<keyword evidence="4" id="KW-1185">Reference proteome</keyword>
<dbReference type="Pfam" id="PF01987">
    <property type="entry name" value="AIM24"/>
    <property type="match status" value="1"/>
</dbReference>
<dbReference type="PANTHER" id="PTHR43657:SF1">
    <property type="entry name" value="ALTERED INHERITANCE OF MITOCHONDRIA PROTEIN 24, MITOCHONDRIAL"/>
    <property type="match status" value="1"/>
</dbReference>
<comment type="caution">
    <text evidence="3">The sequence shown here is derived from an EMBL/GenBank/DDBJ whole genome shotgun (WGS) entry which is preliminary data.</text>
</comment>
<gene>
    <name evidence="3" type="ORF">N7476_011059</name>
</gene>
<reference evidence="3" key="2">
    <citation type="journal article" date="2023" name="IMA Fungus">
        <title>Comparative genomic study of the Penicillium genus elucidates a diverse pangenome and 15 lateral gene transfer events.</title>
        <authorList>
            <person name="Petersen C."/>
            <person name="Sorensen T."/>
            <person name="Nielsen M.R."/>
            <person name="Sondergaard T.E."/>
            <person name="Sorensen J.L."/>
            <person name="Fitzpatrick D.A."/>
            <person name="Frisvad J.C."/>
            <person name="Nielsen K.L."/>
        </authorList>
    </citation>
    <scope>NUCLEOTIDE SEQUENCE</scope>
    <source>
        <strain evidence="3">IBT 21472</strain>
    </source>
</reference>
<evidence type="ECO:0000313" key="4">
    <source>
        <dbReference type="Proteomes" id="UP001147746"/>
    </source>
</evidence>
<organism evidence="3 4">
    <name type="scientific">Penicillium atrosanguineum</name>
    <dbReference type="NCBI Taxonomy" id="1132637"/>
    <lineage>
        <taxon>Eukaryota</taxon>
        <taxon>Fungi</taxon>
        <taxon>Dikarya</taxon>
        <taxon>Ascomycota</taxon>
        <taxon>Pezizomycotina</taxon>
        <taxon>Eurotiomycetes</taxon>
        <taxon>Eurotiomycetidae</taxon>
        <taxon>Eurotiales</taxon>
        <taxon>Aspergillaceae</taxon>
        <taxon>Penicillium</taxon>
    </lineage>
</organism>
<evidence type="ECO:0000313" key="3">
    <source>
        <dbReference type="EMBL" id="KAJ5299502.1"/>
    </source>
</evidence>
<name>A0A9W9PLU0_9EURO</name>